<dbReference type="EMBL" id="JAIWYP010000007">
    <property type="protein sequence ID" value="KAH3796350.1"/>
    <property type="molecule type" value="Genomic_DNA"/>
</dbReference>
<gene>
    <name evidence="1" type="ORF">DPMN_149918</name>
</gene>
<reference evidence="1" key="2">
    <citation type="submission" date="2020-11" db="EMBL/GenBank/DDBJ databases">
        <authorList>
            <person name="McCartney M.A."/>
            <person name="Auch B."/>
            <person name="Kono T."/>
            <person name="Mallez S."/>
            <person name="Becker A."/>
            <person name="Gohl D.M."/>
            <person name="Silverstein K.A.T."/>
            <person name="Koren S."/>
            <person name="Bechman K.B."/>
            <person name="Herman A."/>
            <person name="Abrahante J.E."/>
            <person name="Garbe J."/>
        </authorList>
    </citation>
    <scope>NUCLEOTIDE SEQUENCE</scope>
    <source>
        <strain evidence="1">Duluth1</strain>
        <tissue evidence="1">Whole animal</tissue>
    </source>
</reference>
<proteinExistence type="predicted"/>
<dbReference type="AlphaFoldDB" id="A0A9D4FGX9"/>
<organism evidence="1 2">
    <name type="scientific">Dreissena polymorpha</name>
    <name type="common">Zebra mussel</name>
    <name type="synonym">Mytilus polymorpha</name>
    <dbReference type="NCBI Taxonomy" id="45954"/>
    <lineage>
        <taxon>Eukaryota</taxon>
        <taxon>Metazoa</taxon>
        <taxon>Spiralia</taxon>
        <taxon>Lophotrochozoa</taxon>
        <taxon>Mollusca</taxon>
        <taxon>Bivalvia</taxon>
        <taxon>Autobranchia</taxon>
        <taxon>Heteroconchia</taxon>
        <taxon>Euheterodonta</taxon>
        <taxon>Imparidentia</taxon>
        <taxon>Neoheterodontei</taxon>
        <taxon>Myida</taxon>
        <taxon>Dreissenoidea</taxon>
        <taxon>Dreissenidae</taxon>
        <taxon>Dreissena</taxon>
    </lineage>
</organism>
<protein>
    <submittedName>
        <fullName evidence="1">Uncharacterized protein</fullName>
    </submittedName>
</protein>
<reference evidence="1" key="1">
    <citation type="journal article" date="2019" name="bioRxiv">
        <title>The Genome of the Zebra Mussel, Dreissena polymorpha: A Resource for Invasive Species Research.</title>
        <authorList>
            <person name="McCartney M.A."/>
            <person name="Auch B."/>
            <person name="Kono T."/>
            <person name="Mallez S."/>
            <person name="Zhang Y."/>
            <person name="Obille A."/>
            <person name="Becker A."/>
            <person name="Abrahante J.E."/>
            <person name="Garbe J."/>
            <person name="Badalamenti J.P."/>
            <person name="Herman A."/>
            <person name="Mangelson H."/>
            <person name="Liachko I."/>
            <person name="Sullivan S."/>
            <person name="Sone E.D."/>
            <person name="Koren S."/>
            <person name="Silverstein K.A.T."/>
            <person name="Beckman K.B."/>
            <person name="Gohl D.M."/>
        </authorList>
    </citation>
    <scope>NUCLEOTIDE SEQUENCE</scope>
    <source>
        <strain evidence="1">Duluth1</strain>
        <tissue evidence="1">Whole animal</tissue>
    </source>
</reference>
<name>A0A9D4FGX9_DREPO</name>
<sequence>MLKRLVDRAKILTKFHEDWTIHMASSVLTRKNCGATPAPLHGGHVFLTAAFWELRRDIIRTHYLIKFLEDWTVMSRLGLGLDVLPEFLPLSEFIRIDPSEKTITVEDNTGCGNDNLLFNSTDLSTGPSRFANAGSPARTGMICRIF</sequence>
<accession>A0A9D4FGX9</accession>
<dbReference type="Proteomes" id="UP000828390">
    <property type="component" value="Unassembled WGS sequence"/>
</dbReference>
<evidence type="ECO:0000313" key="2">
    <source>
        <dbReference type="Proteomes" id="UP000828390"/>
    </source>
</evidence>
<comment type="caution">
    <text evidence="1">The sequence shown here is derived from an EMBL/GenBank/DDBJ whole genome shotgun (WGS) entry which is preliminary data.</text>
</comment>
<keyword evidence="2" id="KW-1185">Reference proteome</keyword>
<evidence type="ECO:0000313" key="1">
    <source>
        <dbReference type="EMBL" id="KAH3796350.1"/>
    </source>
</evidence>